<accession>A0A3S4TBQ5</accession>
<dbReference type="Proteomes" id="UP000274578">
    <property type="component" value="Chromosome 1"/>
</dbReference>
<sequence>MMPSFRVNKIRGYTSISIINRYSLQQTTSRLQRIDNFSSYQRGMQYASNHPAICVILRGKLTQITA</sequence>
<protein>
    <submittedName>
        <fullName evidence="1">Uncharacterized protein</fullName>
    </submittedName>
</protein>
<evidence type="ECO:0000313" key="2">
    <source>
        <dbReference type="Proteomes" id="UP000274578"/>
    </source>
</evidence>
<proteinExistence type="predicted"/>
<organism evidence="1 2">
    <name type="scientific">Segatella oris</name>
    <dbReference type="NCBI Taxonomy" id="28135"/>
    <lineage>
        <taxon>Bacteria</taxon>
        <taxon>Pseudomonadati</taxon>
        <taxon>Bacteroidota</taxon>
        <taxon>Bacteroidia</taxon>
        <taxon>Bacteroidales</taxon>
        <taxon>Prevotellaceae</taxon>
        <taxon>Segatella</taxon>
    </lineage>
</organism>
<dbReference type="KEGG" id="poc:NCTC13071_01653"/>
<dbReference type="AlphaFoldDB" id="A0A3S4TBQ5"/>
<reference evidence="1 2" key="1">
    <citation type="submission" date="2018-12" db="EMBL/GenBank/DDBJ databases">
        <authorList>
            <consortium name="Pathogen Informatics"/>
        </authorList>
    </citation>
    <scope>NUCLEOTIDE SEQUENCE [LARGE SCALE GENOMIC DNA]</scope>
    <source>
        <strain evidence="1 2">NCTC13071</strain>
    </source>
</reference>
<gene>
    <name evidence="1" type="ORF">NCTC13071_01653</name>
</gene>
<evidence type="ECO:0000313" key="1">
    <source>
        <dbReference type="EMBL" id="VEH15645.1"/>
    </source>
</evidence>
<dbReference type="EMBL" id="LR134384">
    <property type="protein sequence ID" value="VEH15645.1"/>
    <property type="molecule type" value="Genomic_DNA"/>
</dbReference>
<name>A0A3S4TBQ5_9BACT</name>